<dbReference type="AlphaFoldDB" id="A0A6C0FDD9"/>
<protein>
    <submittedName>
        <fullName evidence="1">Uncharacterized protein</fullName>
    </submittedName>
</protein>
<sequence length="194" mass="23774">MSYFTSWDVNLCLCLYALGLPHDLVLEMVRKIKGVHREHCLEEARAYYCDRGKWMPDEWMLADRHKEWRIIQWGPRSYDQKEINMRAIAEIESIPFIFWNNLNKVNIEYEDIVEKIEPEDRNDYFEWAYENYYHGWDRGVLEWVQGFHPGRWILMDMKRGEVMDDIRDLEDYGAYTEERFIRSKDHIEDVLHNR</sequence>
<reference evidence="1" key="1">
    <citation type="journal article" date="2020" name="Nature">
        <title>Giant virus diversity and host interactions through global metagenomics.</title>
        <authorList>
            <person name="Schulz F."/>
            <person name="Roux S."/>
            <person name="Paez-Espino D."/>
            <person name="Jungbluth S."/>
            <person name="Walsh D.A."/>
            <person name="Denef V.J."/>
            <person name="McMahon K.D."/>
            <person name="Konstantinidis K.T."/>
            <person name="Eloe-Fadrosh E.A."/>
            <person name="Kyrpides N.C."/>
            <person name="Woyke T."/>
        </authorList>
    </citation>
    <scope>NUCLEOTIDE SEQUENCE</scope>
    <source>
        <strain evidence="1">GVMAG-S-ERX556126-94</strain>
    </source>
</reference>
<organism evidence="1">
    <name type="scientific">viral metagenome</name>
    <dbReference type="NCBI Taxonomy" id="1070528"/>
    <lineage>
        <taxon>unclassified sequences</taxon>
        <taxon>metagenomes</taxon>
        <taxon>organismal metagenomes</taxon>
    </lineage>
</organism>
<evidence type="ECO:0000313" key="1">
    <source>
        <dbReference type="EMBL" id="QHT39034.1"/>
    </source>
</evidence>
<dbReference type="EMBL" id="MN738838">
    <property type="protein sequence ID" value="QHT39034.1"/>
    <property type="molecule type" value="Genomic_DNA"/>
</dbReference>
<accession>A0A6C0FDD9</accession>
<name>A0A6C0FDD9_9ZZZZ</name>
<proteinExistence type="predicted"/>